<evidence type="ECO:0000256" key="3">
    <source>
        <dbReference type="ARBA" id="ARBA00022741"/>
    </source>
</evidence>
<keyword evidence="2" id="KW-0808">Transferase</keyword>
<proteinExistence type="inferred from homology"/>
<feature type="domain" description="Protein kinase" evidence="9">
    <location>
        <begin position="136"/>
        <end position="255"/>
    </location>
</feature>
<dbReference type="EMBL" id="BQNB010014211">
    <property type="protein sequence ID" value="GJT25394.1"/>
    <property type="molecule type" value="Genomic_DNA"/>
</dbReference>
<comment type="caution">
    <text evidence="10">The sequence shown here is derived from an EMBL/GenBank/DDBJ whole genome shotgun (WGS) entry which is preliminary data.</text>
</comment>
<evidence type="ECO:0000256" key="6">
    <source>
        <dbReference type="PROSITE-ProRule" id="PRU10141"/>
    </source>
</evidence>
<dbReference type="InterPro" id="IPR011009">
    <property type="entry name" value="Kinase-like_dom_sf"/>
</dbReference>
<dbReference type="Pfam" id="PF00069">
    <property type="entry name" value="Pkinase"/>
    <property type="match status" value="1"/>
</dbReference>
<dbReference type="Pfam" id="PF07714">
    <property type="entry name" value="PK_Tyr_Ser-Thr"/>
    <property type="match status" value="1"/>
</dbReference>
<comment type="similarity">
    <text evidence="7">Belongs to the protein kinase superfamily.</text>
</comment>
<keyword evidence="11" id="KW-1185">Reference proteome</keyword>
<dbReference type="Gene3D" id="3.30.200.20">
    <property type="entry name" value="Phosphorylase Kinase, domain 1"/>
    <property type="match status" value="1"/>
</dbReference>
<dbReference type="InterPro" id="IPR020635">
    <property type="entry name" value="Tyr_kinase_cat_dom"/>
</dbReference>
<evidence type="ECO:0000256" key="7">
    <source>
        <dbReference type="RuleBase" id="RU000304"/>
    </source>
</evidence>
<evidence type="ECO:0000256" key="2">
    <source>
        <dbReference type="ARBA" id="ARBA00022679"/>
    </source>
</evidence>
<evidence type="ECO:0000256" key="8">
    <source>
        <dbReference type="SAM" id="MobiDB-lite"/>
    </source>
</evidence>
<gene>
    <name evidence="10" type="ORF">Tco_0895331</name>
</gene>
<evidence type="ECO:0000313" key="11">
    <source>
        <dbReference type="Proteomes" id="UP001151760"/>
    </source>
</evidence>
<dbReference type="PANTHER" id="PTHR47989:SF9">
    <property type="entry name" value="PROTEIN KINASE SUPERFAMILY PROTEIN"/>
    <property type="match status" value="1"/>
</dbReference>
<sequence>MRQNARAKRSILRQNATNEVKRSVLRQNATNEAKRSVLRQNATNKAKRSVLRQNATNEAKCSVLRQNATNKAKRSILRQNATNEAKRNQEHPFRVGGSTIGSRPKSASLSFRSNIAYNESAKTFSSSNMEKETYNFNELGVLGEGGFGRVYSGTFEDETEAAVKVLKRDDQQGGQEFLAEVKMLSRLHYRNLVRLLGIFAPLDWRARLKISLGVAQGLAYFHEDSSLRVIHRDFKSSNILLEQDFTPKVSDFGLA</sequence>
<dbReference type="Proteomes" id="UP001151760">
    <property type="component" value="Unassembled WGS sequence"/>
</dbReference>
<keyword evidence="4" id="KW-0418">Kinase</keyword>
<evidence type="ECO:0000256" key="4">
    <source>
        <dbReference type="ARBA" id="ARBA00022777"/>
    </source>
</evidence>
<organism evidence="10 11">
    <name type="scientific">Tanacetum coccineum</name>
    <dbReference type="NCBI Taxonomy" id="301880"/>
    <lineage>
        <taxon>Eukaryota</taxon>
        <taxon>Viridiplantae</taxon>
        <taxon>Streptophyta</taxon>
        <taxon>Embryophyta</taxon>
        <taxon>Tracheophyta</taxon>
        <taxon>Spermatophyta</taxon>
        <taxon>Magnoliopsida</taxon>
        <taxon>eudicotyledons</taxon>
        <taxon>Gunneridae</taxon>
        <taxon>Pentapetalae</taxon>
        <taxon>asterids</taxon>
        <taxon>campanulids</taxon>
        <taxon>Asterales</taxon>
        <taxon>Asteraceae</taxon>
        <taxon>Asteroideae</taxon>
        <taxon>Anthemideae</taxon>
        <taxon>Anthemidinae</taxon>
        <taxon>Tanacetum</taxon>
    </lineage>
</organism>
<keyword evidence="5 6" id="KW-0067">ATP-binding</keyword>
<dbReference type="InterPro" id="IPR000719">
    <property type="entry name" value="Prot_kinase_dom"/>
</dbReference>
<evidence type="ECO:0000256" key="5">
    <source>
        <dbReference type="ARBA" id="ARBA00022840"/>
    </source>
</evidence>
<dbReference type="InterPro" id="IPR001245">
    <property type="entry name" value="Ser-Thr/Tyr_kinase_cat_dom"/>
</dbReference>
<protein>
    <submittedName>
        <fullName evidence="10">Receptor-like serine/threonine-protein kinase ALE2</fullName>
    </submittedName>
</protein>
<reference evidence="10" key="1">
    <citation type="journal article" date="2022" name="Int. J. Mol. Sci.">
        <title>Draft Genome of Tanacetum Coccineum: Genomic Comparison of Closely Related Tanacetum-Family Plants.</title>
        <authorList>
            <person name="Yamashiro T."/>
            <person name="Shiraishi A."/>
            <person name="Nakayama K."/>
            <person name="Satake H."/>
        </authorList>
    </citation>
    <scope>NUCLEOTIDE SEQUENCE</scope>
</reference>
<feature type="compositionally biased region" description="Basic and acidic residues" evidence="8">
    <location>
        <begin position="84"/>
        <end position="93"/>
    </location>
</feature>
<feature type="region of interest" description="Disordered" evidence="8">
    <location>
        <begin position="79"/>
        <end position="101"/>
    </location>
</feature>
<evidence type="ECO:0000259" key="9">
    <source>
        <dbReference type="PROSITE" id="PS50011"/>
    </source>
</evidence>
<dbReference type="PROSITE" id="PS50011">
    <property type="entry name" value="PROTEIN_KINASE_DOM"/>
    <property type="match status" value="1"/>
</dbReference>
<dbReference type="PROSITE" id="PS00107">
    <property type="entry name" value="PROTEIN_KINASE_ATP"/>
    <property type="match status" value="1"/>
</dbReference>
<feature type="binding site" evidence="6">
    <location>
        <position position="164"/>
    </location>
    <ligand>
        <name>ATP</name>
        <dbReference type="ChEBI" id="CHEBI:30616"/>
    </ligand>
</feature>
<dbReference type="PANTHER" id="PTHR47989">
    <property type="entry name" value="OS01G0750732 PROTEIN"/>
    <property type="match status" value="1"/>
</dbReference>
<evidence type="ECO:0000256" key="1">
    <source>
        <dbReference type="ARBA" id="ARBA00022527"/>
    </source>
</evidence>
<dbReference type="SMART" id="SM00219">
    <property type="entry name" value="TyrKc"/>
    <property type="match status" value="1"/>
</dbReference>
<dbReference type="InterPro" id="IPR008271">
    <property type="entry name" value="Ser/Thr_kinase_AS"/>
</dbReference>
<dbReference type="SUPFAM" id="SSF56112">
    <property type="entry name" value="Protein kinase-like (PK-like)"/>
    <property type="match status" value="1"/>
</dbReference>
<evidence type="ECO:0000313" key="10">
    <source>
        <dbReference type="EMBL" id="GJT25394.1"/>
    </source>
</evidence>
<name>A0ABQ5CKI7_9ASTR</name>
<dbReference type="Gene3D" id="1.10.510.10">
    <property type="entry name" value="Transferase(Phosphotransferase) domain 1"/>
    <property type="match status" value="1"/>
</dbReference>
<keyword evidence="1 7" id="KW-0723">Serine/threonine-protein kinase</keyword>
<reference evidence="10" key="2">
    <citation type="submission" date="2022-01" db="EMBL/GenBank/DDBJ databases">
        <authorList>
            <person name="Yamashiro T."/>
            <person name="Shiraishi A."/>
            <person name="Satake H."/>
            <person name="Nakayama K."/>
        </authorList>
    </citation>
    <scope>NUCLEOTIDE SEQUENCE</scope>
</reference>
<keyword evidence="3 6" id="KW-0547">Nucleotide-binding</keyword>
<dbReference type="PROSITE" id="PS00108">
    <property type="entry name" value="PROTEIN_KINASE_ST"/>
    <property type="match status" value="1"/>
</dbReference>
<accession>A0ABQ5CKI7</accession>
<feature type="region of interest" description="Disordered" evidence="8">
    <location>
        <begin position="26"/>
        <end position="54"/>
    </location>
</feature>
<dbReference type="InterPro" id="IPR017441">
    <property type="entry name" value="Protein_kinase_ATP_BS"/>
</dbReference>